<evidence type="ECO:0000313" key="3">
    <source>
        <dbReference type="Proteomes" id="UP000046373"/>
    </source>
</evidence>
<gene>
    <name evidence="2" type="ORF">MPLDJ20_110230</name>
</gene>
<evidence type="ECO:0000256" key="1">
    <source>
        <dbReference type="SAM" id="MobiDB-lite"/>
    </source>
</evidence>
<dbReference type="EMBL" id="CCNB01000003">
    <property type="protein sequence ID" value="CDX19161.1"/>
    <property type="molecule type" value="Genomic_DNA"/>
</dbReference>
<dbReference type="AlphaFoldDB" id="A0A090FJL4"/>
<feature type="compositionally biased region" description="Polar residues" evidence="1">
    <location>
        <begin position="20"/>
        <end position="34"/>
    </location>
</feature>
<dbReference type="Proteomes" id="UP000046373">
    <property type="component" value="Unassembled WGS sequence"/>
</dbReference>
<evidence type="ECO:0000313" key="2">
    <source>
        <dbReference type="EMBL" id="CDX19161.1"/>
    </source>
</evidence>
<reference evidence="2 3" key="1">
    <citation type="submission" date="2014-08" db="EMBL/GenBank/DDBJ databases">
        <authorList>
            <person name="Moulin Lionel"/>
        </authorList>
    </citation>
    <scope>NUCLEOTIDE SEQUENCE [LARGE SCALE GENOMIC DNA]</scope>
</reference>
<proteinExistence type="predicted"/>
<sequence>MAGVDMALWFIPIPCPRTGTLPNARSSKNTTNAGPKTLHAADGAAEAGGSGSPHALYEGHSFPRSR</sequence>
<feature type="region of interest" description="Disordered" evidence="1">
    <location>
        <begin position="17"/>
        <end position="66"/>
    </location>
</feature>
<name>A0A090FJL4_MESPL</name>
<organism evidence="2 3">
    <name type="scientific">Mesorhizobium plurifarium</name>
    <dbReference type="NCBI Taxonomy" id="69974"/>
    <lineage>
        <taxon>Bacteria</taxon>
        <taxon>Pseudomonadati</taxon>
        <taxon>Pseudomonadota</taxon>
        <taxon>Alphaproteobacteria</taxon>
        <taxon>Hyphomicrobiales</taxon>
        <taxon>Phyllobacteriaceae</taxon>
        <taxon>Mesorhizobium</taxon>
    </lineage>
</organism>
<protein>
    <submittedName>
        <fullName evidence="2">Uncharacterized protein</fullName>
    </submittedName>
</protein>
<accession>A0A090FJL4</accession>